<keyword evidence="2" id="KW-1185">Reference proteome</keyword>
<evidence type="ECO:0000313" key="2">
    <source>
        <dbReference type="Proteomes" id="UP001281147"/>
    </source>
</evidence>
<gene>
    <name evidence="1" type="ORF">LTR37_006917</name>
</gene>
<dbReference type="EMBL" id="JAUTXU010000047">
    <property type="protein sequence ID" value="KAK3715692.1"/>
    <property type="molecule type" value="Genomic_DNA"/>
</dbReference>
<dbReference type="Proteomes" id="UP001281147">
    <property type="component" value="Unassembled WGS sequence"/>
</dbReference>
<proteinExistence type="predicted"/>
<comment type="caution">
    <text evidence="1">The sequence shown here is derived from an EMBL/GenBank/DDBJ whole genome shotgun (WGS) entry which is preliminary data.</text>
</comment>
<organism evidence="1 2">
    <name type="scientific">Vermiconidia calcicola</name>
    <dbReference type="NCBI Taxonomy" id="1690605"/>
    <lineage>
        <taxon>Eukaryota</taxon>
        <taxon>Fungi</taxon>
        <taxon>Dikarya</taxon>
        <taxon>Ascomycota</taxon>
        <taxon>Pezizomycotina</taxon>
        <taxon>Dothideomycetes</taxon>
        <taxon>Dothideomycetidae</taxon>
        <taxon>Mycosphaerellales</taxon>
        <taxon>Extremaceae</taxon>
        <taxon>Vermiconidia</taxon>
    </lineage>
</organism>
<evidence type="ECO:0000313" key="1">
    <source>
        <dbReference type="EMBL" id="KAK3715692.1"/>
    </source>
</evidence>
<reference evidence="1" key="1">
    <citation type="submission" date="2023-07" db="EMBL/GenBank/DDBJ databases">
        <title>Black Yeasts Isolated from many extreme environments.</title>
        <authorList>
            <person name="Coleine C."/>
            <person name="Stajich J.E."/>
            <person name="Selbmann L."/>
        </authorList>
    </citation>
    <scope>NUCLEOTIDE SEQUENCE</scope>
    <source>
        <strain evidence="1">CCFEE 5714</strain>
    </source>
</reference>
<name>A0ACC3NFD2_9PEZI</name>
<accession>A0ACC3NFD2</accession>
<sequence>MGFLLGPSFAAGVSVGSKLIPSELQSWGLSLIFVVAQAGGAIFPAVTGVIAARAGVGTLQPILVGLLAAMVVSSFIVPDPRKKATQ</sequence>
<protein>
    <submittedName>
        <fullName evidence="1">Uncharacterized protein</fullName>
    </submittedName>
</protein>